<gene>
    <name evidence="2" type="ORF">KFL_004140050</name>
</gene>
<protein>
    <recommendedName>
        <fullName evidence="4">SnoaL-like domain-containing protein</fullName>
    </recommendedName>
</protein>
<evidence type="ECO:0000256" key="1">
    <source>
        <dbReference type="SAM" id="SignalP"/>
    </source>
</evidence>
<dbReference type="AlphaFoldDB" id="A0A0U9HKK1"/>
<dbReference type="EMBL" id="DF237363">
    <property type="protein sequence ID" value="GAQ88269.1"/>
    <property type="molecule type" value="Genomic_DNA"/>
</dbReference>
<keyword evidence="3" id="KW-1185">Reference proteome</keyword>
<feature type="signal peptide" evidence="1">
    <location>
        <begin position="1"/>
        <end position="23"/>
    </location>
</feature>
<organism evidence="2 3">
    <name type="scientific">Klebsormidium nitens</name>
    <name type="common">Green alga</name>
    <name type="synonym">Ulothrix nitens</name>
    <dbReference type="NCBI Taxonomy" id="105231"/>
    <lineage>
        <taxon>Eukaryota</taxon>
        <taxon>Viridiplantae</taxon>
        <taxon>Streptophyta</taxon>
        <taxon>Klebsormidiophyceae</taxon>
        <taxon>Klebsormidiales</taxon>
        <taxon>Klebsormidiaceae</taxon>
        <taxon>Klebsormidium</taxon>
    </lineage>
</organism>
<accession>A0A0U9HKK1</accession>
<evidence type="ECO:0000313" key="3">
    <source>
        <dbReference type="Proteomes" id="UP000054558"/>
    </source>
</evidence>
<reference evidence="2 3" key="1">
    <citation type="journal article" date="2014" name="Nat. Commun.">
        <title>Klebsormidium flaccidum genome reveals primary factors for plant terrestrial adaptation.</title>
        <authorList>
            <person name="Hori K."/>
            <person name="Maruyama F."/>
            <person name="Fujisawa T."/>
            <person name="Togashi T."/>
            <person name="Yamamoto N."/>
            <person name="Seo M."/>
            <person name="Sato S."/>
            <person name="Yamada T."/>
            <person name="Mori H."/>
            <person name="Tajima N."/>
            <person name="Moriyama T."/>
            <person name="Ikeuchi M."/>
            <person name="Watanabe M."/>
            <person name="Wada H."/>
            <person name="Kobayashi K."/>
            <person name="Saito M."/>
            <person name="Masuda T."/>
            <person name="Sasaki-Sekimoto Y."/>
            <person name="Mashiguchi K."/>
            <person name="Awai K."/>
            <person name="Shimojima M."/>
            <person name="Masuda S."/>
            <person name="Iwai M."/>
            <person name="Nobusawa T."/>
            <person name="Narise T."/>
            <person name="Kondo S."/>
            <person name="Saito H."/>
            <person name="Sato R."/>
            <person name="Murakawa M."/>
            <person name="Ihara Y."/>
            <person name="Oshima-Yamada Y."/>
            <person name="Ohtaka K."/>
            <person name="Satoh M."/>
            <person name="Sonobe K."/>
            <person name="Ishii M."/>
            <person name="Ohtani R."/>
            <person name="Kanamori-Sato M."/>
            <person name="Honoki R."/>
            <person name="Miyazaki D."/>
            <person name="Mochizuki H."/>
            <person name="Umetsu J."/>
            <person name="Higashi K."/>
            <person name="Shibata D."/>
            <person name="Kamiya Y."/>
            <person name="Sato N."/>
            <person name="Nakamura Y."/>
            <person name="Tabata S."/>
            <person name="Ida S."/>
            <person name="Kurokawa K."/>
            <person name="Ohta H."/>
        </authorList>
    </citation>
    <scope>NUCLEOTIDE SEQUENCE [LARGE SCALE GENOMIC DNA]</scope>
    <source>
        <strain evidence="2 3">NIES-2285</strain>
    </source>
</reference>
<evidence type="ECO:0008006" key="4">
    <source>
        <dbReference type="Google" id="ProtNLM"/>
    </source>
</evidence>
<name>A0A0U9HKK1_KLENI</name>
<feature type="chain" id="PRO_5006864982" description="SnoaL-like domain-containing protein" evidence="1">
    <location>
        <begin position="24"/>
        <end position="203"/>
    </location>
</feature>
<sequence>MGHRLLYIFLVAIVLATAIPARAVEGRVDGRLCPFELGFAPCNNASRLVCCLGSCGSQNCFEVDQPDAMKAKSLRNTGVTIFNLIKAFSQGDWEAVTSLMAEGATSSGPGFEGGLSAKSPRALQLQQAAFTYQPGQDLSSSFQVLQYDLLGGSPLKSRVVARHHTKAFQFEVDGTFELTDVEPGKRKWLIREAHLKNFRPSGF</sequence>
<keyword evidence="1" id="KW-0732">Signal</keyword>
<dbReference type="Proteomes" id="UP000054558">
    <property type="component" value="Unassembled WGS sequence"/>
</dbReference>
<evidence type="ECO:0000313" key="2">
    <source>
        <dbReference type="EMBL" id="GAQ88269.1"/>
    </source>
</evidence>
<proteinExistence type="predicted"/>